<gene>
    <name evidence="1" type="ORF">BaRGS_00001814</name>
</gene>
<keyword evidence="2" id="KW-1185">Reference proteome</keyword>
<dbReference type="Proteomes" id="UP001519460">
    <property type="component" value="Unassembled WGS sequence"/>
</dbReference>
<reference evidence="1 2" key="1">
    <citation type="journal article" date="2023" name="Sci. Data">
        <title>Genome assembly of the Korean intertidal mud-creeper Batillaria attramentaria.</title>
        <authorList>
            <person name="Patra A.K."/>
            <person name="Ho P.T."/>
            <person name="Jun S."/>
            <person name="Lee S.J."/>
            <person name="Kim Y."/>
            <person name="Won Y.J."/>
        </authorList>
    </citation>
    <scope>NUCLEOTIDE SEQUENCE [LARGE SCALE GENOMIC DNA]</scope>
    <source>
        <strain evidence="1">Wonlab-2016</strain>
    </source>
</reference>
<name>A0ABD0M5B9_9CAEN</name>
<accession>A0ABD0M5B9</accession>
<organism evidence="1 2">
    <name type="scientific">Batillaria attramentaria</name>
    <dbReference type="NCBI Taxonomy" id="370345"/>
    <lineage>
        <taxon>Eukaryota</taxon>
        <taxon>Metazoa</taxon>
        <taxon>Spiralia</taxon>
        <taxon>Lophotrochozoa</taxon>
        <taxon>Mollusca</taxon>
        <taxon>Gastropoda</taxon>
        <taxon>Caenogastropoda</taxon>
        <taxon>Sorbeoconcha</taxon>
        <taxon>Cerithioidea</taxon>
        <taxon>Batillariidae</taxon>
        <taxon>Batillaria</taxon>
    </lineage>
</organism>
<evidence type="ECO:0000313" key="2">
    <source>
        <dbReference type="Proteomes" id="UP001519460"/>
    </source>
</evidence>
<dbReference type="AlphaFoldDB" id="A0ABD0M5B9"/>
<comment type="caution">
    <text evidence="1">The sequence shown here is derived from an EMBL/GenBank/DDBJ whole genome shotgun (WGS) entry which is preliminary data.</text>
</comment>
<evidence type="ECO:0000313" key="1">
    <source>
        <dbReference type="EMBL" id="KAK7506963.1"/>
    </source>
</evidence>
<dbReference type="EMBL" id="JACVVK020000005">
    <property type="protein sequence ID" value="KAK7506963.1"/>
    <property type="molecule type" value="Genomic_DNA"/>
</dbReference>
<protein>
    <submittedName>
        <fullName evidence="1">Uncharacterized protein</fullName>
    </submittedName>
</protein>
<sequence length="97" mass="10916">MRLLTSVHKSLIDPNFYTTPNLYLGATFPNRAAKTSVMTRLDRRWPPACNWPSCQEVAHVGVAMIPNAVLHLFKTVKKLTEPLTRASYAGRYAAKQD</sequence>
<proteinExistence type="predicted"/>